<feature type="domain" description="SWIM-type" evidence="3">
    <location>
        <begin position="182"/>
        <end position="218"/>
    </location>
</feature>
<dbReference type="InterPro" id="IPR031052">
    <property type="entry name" value="FHY3/FAR1"/>
</dbReference>
<evidence type="ECO:0000259" key="3">
    <source>
        <dbReference type="PROSITE" id="PS50966"/>
    </source>
</evidence>
<dbReference type="PANTHER" id="PTHR31669:SF214">
    <property type="entry name" value="PROTEIN FAR1-RELATED SEQUENCE"/>
    <property type="match status" value="1"/>
</dbReference>
<keyword evidence="2" id="KW-0539">Nucleus</keyword>
<name>A0A0A9BVY5_ARUDO</name>
<reference evidence="4" key="1">
    <citation type="submission" date="2014-09" db="EMBL/GenBank/DDBJ databases">
        <authorList>
            <person name="Magalhaes I.L.F."/>
            <person name="Oliveira U."/>
            <person name="Santos F.R."/>
            <person name="Vidigal T.H.D.A."/>
            <person name="Brescovit A.D."/>
            <person name="Santos A.J."/>
        </authorList>
    </citation>
    <scope>NUCLEOTIDE SEQUENCE</scope>
    <source>
        <tissue evidence="4">Shoot tissue taken approximately 20 cm above the soil surface</tissue>
    </source>
</reference>
<dbReference type="PANTHER" id="PTHR31669">
    <property type="entry name" value="PROTEIN FAR1-RELATED SEQUENCE 10-RELATED"/>
    <property type="match status" value="1"/>
</dbReference>
<dbReference type="InterPro" id="IPR007527">
    <property type="entry name" value="Znf_SWIM"/>
</dbReference>
<keyword evidence="1 2" id="KW-0863">Zinc-finger</keyword>
<sequence length="301" mass="36009">MSQRKGMEKKLHDLVYDSVTISEFENRWVKMMEEYNANGNDHLKGPYELKEMWVPVYFNQILCPFIHSTSRSESTNSHFKDFVMPKDTIEKFMQQYRIIQESSVSKEDENRFTSIGKEPTYCTMQVIERQAAKIYNRKIFALLQAELYHSSGFSVKELIKDHKYIVIKNYNYHNPEFTRESFSIEADTVNKVFRCECTKFERDWLLCCHVLRLFTQIDINELPDTCINKRWTKEYREQELEKHKQKMIAKTGNDKNKKAARYAMIMNRVLAICDEVCNDGEESKEFIEDLQKIHCKFMKKR</sequence>
<dbReference type="GO" id="GO:0008270">
    <property type="term" value="F:zinc ion binding"/>
    <property type="evidence" value="ECO:0007669"/>
    <property type="project" value="UniProtKB-UniRule"/>
</dbReference>
<keyword evidence="2" id="KW-0862">Zinc</keyword>
<dbReference type="GO" id="GO:0005634">
    <property type="term" value="C:nucleus"/>
    <property type="evidence" value="ECO:0007669"/>
    <property type="project" value="UniProtKB-SubCell"/>
</dbReference>
<evidence type="ECO:0000256" key="2">
    <source>
        <dbReference type="RuleBase" id="RU367018"/>
    </source>
</evidence>
<evidence type="ECO:0000313" key="4">
    <source>
        <dbReference type="EMBL" id="JAD66368.1"/>
    </source>
</evidence>
<accession>A0A0A9BVY5</accession>
<comment type="subcellular location">
    <subcellularLocation>
        <location evidence="2">Nucleus</location>
    </subcellularLocation>
</comment>
<dbReference type="PROSITE" id="PS50966">
    <property type="entry name" value="ZF_SWIM"/>
    <property type="match status" value="1"/>
</dbReference>
<dbReference type="EMBL" id="GBRH01231527">
    <property type="protein sequence ID" value="JAD66368.1"/>
    <property type="molecule type" value="Transcribed_RNA"/>
</dbReference>
<comment type="similarity">
    <text evidence="2">Belongs to the FHY3/FAR1 family.</text>
</comment>
<organism evidence="4">
    <name type="scientific">Arundo donax</name>
    <name type="common">Giant reed</name>
    <name type="synonym">Donax arundinaceus</name>
    <dbReference type="NCBI Taxonomy" id="35708"/>
    <lineage>
        <taxon>Eukaryota</taxon>
        <taxon>Viridiplantae</taxon>
        <taxon>Streptophyta</taxon>
        <taxon>Embryophyta</taxon>
        <taxon>Tracheophyta</taxon>
        <taxon>Spermatophyta</taxon>
        <taxon>Magnoliopsida</taxon>
        <taxon>Liliopsida</taxon>
        <taxon>Poales</taxon>
        <taxon>Poaceae</taxon>
        <taxon>PACMAD clade</taxon>
        <taxon>Arundinoideae</taxon>
        <taxon>Arundineae</taxon>
        <taxon>Arundo</taxon>
    </lineage>
</organism>
<dbReference type="AlphaFoldDB" id="A0A0A9BVY5"/>
<evidence type="ECO:0000256" key="1">
    <source>
        <dbReference type="PROSITE-ProRule" id="PRU00325"/>
    </source>
</evidence>
<dbReference type="GO" id="GO:0006355">
    <property type="term" value="P:regulation of DNA-templated transcription"/>
    <property type="evidence" value="ECO:0007669"/>
    <property type="project" value="UniProtKB-UniRule"/>
</dbReference>
<protein>
    <recommendedName>
        <fullName evidence="2">Protein FAR1-RELATED SEQUENCE</fullName>
    </recommendedName>
</protein>
<proteinExistence type="inferred from homology"/>
<keyword evidence="2" id="KW-0479">Metal-binding</keyword>
<reference evidence="4" key="2">
    <citation type="journal article" date="2015" name="Data Brief">
        <title>Shoot transcriptome of the giant reed, Arundo donax.</title>
        <authorList>
            <person name="Barrero R.A."/>
            <person name="Guerrero F.D."/>
            <person name="Moolhuijzen P."/>
            <person name="Goolsby J.A."/>
            <person name="Tidwell J."/>
            <person name="Bellgard S.E."/>
            <person name="Bellgard M.I."/>
        </authorList>
    </citation>
    <scope>NUCLEOTIDE SEQUENCE</scope>
    <source>
        <tissue evidence="4">Shoot tissue taken approximately 20 cm above the soil surface</tissue>
    </source>
</reference>
<comment type="function">
    <text evidence="2">Putative transcription activator involved in regulating light control of development.</text>
</comment>